<dbReference type="SUPFAM" id="SSF103473">
    <property type="entry name" value="MFS general substrate transporter"/>
    <property type="match status" value="1"/>
</dbReference>
<dbReference type="EMBL" id="ML735222">
    <property type="protein sequence ID" value="KAE8394695.1"/>
    <property type="molecule type" value="Genomic_DNA"/>
</dbReference>
<keyword evidence="1" id="KW-0472">Membrane</keyword>
<feature type="transmembrane region" description="Helical" evidence="1">
    <location>
        <begin position="73"/>
        <end position="91"/>
    </location>
</feature>
<evidence type="ECO:0000256" key="1">
    <source>
        <dbReference type="SAM" id="Phobius"/>
    </source>
</evidence>
<dbReference type="AlphaFoldDB" id="A0A5N7CKT8"/>
<protein>
    <recommendedName>
        <fullName evidence="3">Major facilitator superfamily domain-containing protein</fullName>
    </recommendedName>
</protein>
<keyword evidence="1" id="KW-1133">Transmembrane helix</keyword>
<name>A0A5N7CKT8_PETAA</name>
<feature type="transmembrane region" description="Helical" evidence="1">
    <location>
        <begin position="41"/>
        <end position="61"/>
    </location>
</feature>
<dbReference type="Proteomes" id="UP000326877">
    <property type="component" value="Unassembled WGS sequence"/>
</dbReference>
<evidence type="ECO:0008006" key="3">
    <source>
        <dbReference type="Google" id="ProtNLM"/>
    </source>
</evidence>
<proteinExistence type="predicted"/>
<organism evidence="2">
    <name type="scientific">Petromyces alliaceus</name>
    <name type="common">Aspergillus alliaceus</name>
    <dbReference type="NCBI Taxonomy" id="209559"/>
    <lineage>
        <taxon>Eukaryota</taxon>
        <taxon>Fungi</taxon>
        <taxon>Dikarya</taxon>
        <taxon>Ascomycota</taxon>
        <taxon>Pezizomycotina</taxon>
        <taxon>Eurotiomycetes</taxon>
        <taxon>Eurotiomycetidae</taxon>
        <taxon>Eurotiales</taxon>
        <taxon>Aspergillaceae</taxon>
        <taxon>Aspergillus</taxon>
        <taxon>Aspergillus subgen. Circumdati</taxon>
    </lineage>
</organism>
<evidence type="ECO:0000313" key="2">
    <source>
        <dbReference type="EMBL" id="KAE8394695.1"/>
    </source>
</evidence>
<reference evidence="2" key="1">
    <citation type="submission" date="2019-04" db="EMBL/GenBank/DDBJ databases">
        <title>Friends and foes A comparative genomics studyof 23 Aspergillus species from section Flavi.</title>
        <authorList>
            <consortium name="DOE Joint Genome Institute"/>
            <person name="Kjaerbolling I."/>
            <person name="Vesth T."/>
            <person name="Frisvad J.C."/>
            <person name="Nybo J.L."/>
            <person name="Theobald S."/>
            <person name="Kildgaard S."/>
            <person name="Isbrandt T."/>
            <person name="Kuo A."/>
            <person name="Sato A."/>
            <person name="Lyhne E.K."/>
            <person name="Kogle M.E."/>
            <person name="Wiebenga A."/>
            <person name="Kun R.S."/>
            <person name="Lubbers R.J."/>
            <person name="Makela M.R."/>
            <person name="Barry K."/>
            <person name="Chovatia M."/>
            <person name="Clum A."/>
            <person name="Daum C."/>
            <person name="Haridas S."/>
            <person name="He G."/>
            <person name="LaButti K."/>
            <person name="Lipzen A."/>
            <person name="Mondo S."/>
            <person name="Riley R."/>
            <person name="Salamov A."/>
            <person name="Simmons B.A."/>
            <person name="Magnuson J.K."/>
            <person name="Henrissat B."/>
            <person name="Mortensen U.H."/>
            <person name="Larsen T.O."/>
            <person name="Devries R.P."/>
            <person name="Grigoriev I.V."/>
            <person name="Machida M."/>
            <person name="Baker S.E."/>
            <person name="Andersen M.R."/>
        </authorList>
    </citation>
    <scope>NUCLEOTIDE SEQUENCE [LARGE SCALE GENOMIC DNA]</scope>
    <source>
        <strain evidence="2">IBT 14317</strain>
    </source>
</reference>
<gene>
    <name evidence="2" type="ORF">BDV23DRAFT_179473</name>
</gene>
<accession>A0A5N7CKT8</accession>
<dbReference type="InterPro" id="IPR036259">
    <property type="entry name" value="MFS_trans_sf"/>
</dbReference>
<keyword evidence="1" id="KW-0812">Transmembrane</keyword>
<sequence>MLMVVDADISSMWPMNPPPQLYEMSSFQVADQSLAGGIFNIITKLSSVIALGVSTAIHGSIRGEREIKPPLATYWYSAGLAALPIFLVLFLRPGIQGKMETGSSG</sequence>